<name>A0A2Z6RM54_9GLOM</name>
<proteinExistence type="predicted"/>
<evidence type="ECO:0000313" key="3">
    <source>
        <dbReference type="Proteomes" id="UP000247702"/>
    </source>
</evidence>
<feature type="compositionally biased region" description="Acidic residues" evidence="1">
    <location>
        <begin position="10"/>
        <end position="30"/>
    </location>
</feature>
<dbReference type="STRING" id="94130.A0A2Z6RM54"/>
<evidence type="ECO:0000256" key="1">
    <source>
        <dbReference type="SAM" id="MobiDB-lite"/>
    </source>
</evidence>
<feature type="region of interest" description="Disordered" evidence="1">
    <location>
        <begin position="1"/>
        <end position="30"/>
    </location>
</feature>
<dbReference type="AlphaFoldDB" id="A0A2Z6RM54"/>
<comment type="caution">
    <text evidence="2">The sequence shown here is derived from an EMBL/GenBank/DDBJ whole genome shotgun (WGS) entry which is preliminary data.</text>
</comment>
<gene>
    <name evidence="2" type="ORF">RclHR1_03470009</name>
</gene>
<evidence type="ECO:0000313" key="2">
    <source>
        <dbReference type="EMBL" id="GBB99274.1"/>
    </source>
</evidence>
<keyword evidence="3" id="KW-1185">Reference proteome</keyword>
<dbReference type="Proteomes" id="UP000247702">
    <property type="component" value="Unassembled WGS sequence"/>
</dbReference>
<organism evidence="2 3">
    <name type="scientific">Rhizophagus clarus</name>
    <dbReference type="NCBI Taxonomy" id="94130"/>
    <lineage>
        <taxon>Eukaryota</taxon>
        <taxon>Fungi</taxon>
        <taxon>Fungi incertae sedis</taxon>
        <taxon>Mucoromycota</taxon>
        <taxon>Glomeromycotina</taxon>
        <taxon>Glomeromycetes</taxon>
        <taxon>Glomerales</taxon>
        <taxon>Glomeraceae</taxon>
        <taxon>Rhizophagus</taxon>
    </lineage>
</organism>
<sequence>MVSSNLSFDEYVDDDVDDDDDDVDDNDLDDDDDLFLLDDSITFDKDANDNPYIFQGENISELFISYRSKVLQIARETGLSIATDYREVLSMSQILLLQAANFSDLQVQEFFRNTLEQLQKNMLLPHQTVLDEDLGLKEAKKSLIRSFTKSFENPVDQEKFDRMQIVFFAINGKYTD</sequence>
<reference evidence="2 3" key="1">
    <citation type="submission" date="2017-11" db="EMBL/GenBank/DDBJ databases">
        <title>The genome of Rhizophagus clarus HR1 reveals common genetic basis of auxotrophy among arbuscular mycorrhizal fungi.</title>
        <authorList>
            <person name="Kobayashi Y."/>
        </authorList>
    </citation>
    <scope>NUCLEOTIDE SEQUENCE [LARGE SCALE GENOMIC DNA]</scope>
    <source>
        <strain evidence="2 3">HR1</strain>
    </source>
</reference>
<protein>
    <submittedName>
        <fullName evidence="2">Uncharacterized protein</fullName>
    </submittedName>
</protein>
<accession>A0A2Z6RM54</accession>
<dbReference type="EMBL" id="BEXD01002746">
    <property type="protein sequence ID" value="GBB99274.1"/>
    <property type="molecule type" value="Genomic_DNA"/>
</dbReference>